<dbReference type="Gene3D" id="3.50.50.100">
    <property type="match status" value="1"/>
</dbReference>
<dbReference type="InterPro" id="IPR023753">
    <property type="entry name" value="FAD/NAD-binding_dom"/>
</dbReference>
<accession>M5FRJ3</accession>
<dbReference type="Pfam" id="PF07992">
    <property type="entry name" value="Pyr_redox_2"/>
    <property type="match status" value="1"/>
</dbReference>
<keyword evidence="3" id="KW-1185">Reference proteome</keyword>
<gene>
    <name evidence="2" type="ORF">DACRYDRAFT_82226</name>
</gene>
<dbReference type="PRINTS" id="PR00469">
    <property type="entry name" value="PNDRDTASEII"/>
</dbReference>
<dbReference type="HOGENOM" id="CLU_019845_0_1_1"/>
<protein>
    <submittedName>
        <fullName evidence="2">FAD/NADP-binding domain-containing protein</fullName>
    </submittedName>
</protein>
<dbReference type="EMBL" id="JH795869">
    <property type="protein sequence ID" value="EJT99770.1"/>
    <property type="molecule type" value="Genomic_DNA"/>
</dbReference>
<dbReference type="AlphaFoldDB" id="M5FRJ3"/>
<dbReference type="OMA" id="QTEPWIN"/>
<dbReference type="RefSeq" id="XP_040626668.1">
    <property type="nucleotide sequence ID" value="XM_040776558.1"/>
</dbReference>
<dbReference type="PANTHER" id="PTHR43735">
    <property type="entry name" value="APOPTOSIS-INDUCING FACTOR 1"/>
    <property type="match status" value="1"/>
</dbReference>
<dbReference type="GO" id="GO:0004174">
    <property type="term" value="F:electron-transferring-flavoprotein dehydrogenase activity"/>
    <property type="evidence" value="ECO:0007669"/>
    <property type="project" value="TreeGrafter"/>
</dbReference>
<organism evidence="2 3">
    <name type="scientific">Dacryopinax primogenitus (strain DJM 731)</name>
    <name type="common">Brown rot fungus</name>
    <dbReference type="NCBI Taxonomy" id="1858805"/>
    <lineage>
        <taxon>Eukaryota</taxon>
        <taxon>Fungi</taxon>
        <taxon>Dikarya</taxon>
        <taxon>Basidiomycota</taxon>
        <taxon>Agaricomycotina</taxon>
        <taxon>Dacrymycetes</taxon>
        <taxon>Dacrymycetales</taxon>
        <taxon>Dacrymycetaceae</taxon>
        <taxon>Dacryopinax</taxon>
    </lineage>
</organism>
<dbReference type="SUPFAM" id="SSF51905">
    <property type="entry name" value="FAD/NAD(P)-binding domain"/>
    <property type="match status" value="1"/>
</dbReference>
<dbReference type="PRINTS" id="PR00368">
    <property type="entry name" value="FADPNR"/>
</dbReference>
<evidence type="ECO:0000313" key="3">
    <source>
        <dbReference type="Proteomes" id="UP000030653"/>
    </source>
</evidence>
<dbReference type="PANTHER" id="PTHR43735:SF11">
    <property type="entry name" value="HYPOTHETICAL OXIDOREDUCTASE (EUROFUNG)"/>
    <property type="match status" value="1"/>
</dbReference>
<dbReference type="STRING" id="1858805.M5FRJ3"/>
<evidence type="ECO:0000313" key="2">
    <source>
        <dbReference type="EMBL" id="EJT99770.1"/>
    </source>
</evidence>
<dbReference type="GO" id="GO:0005737">
    <property type="term" value="C:cytoplasm"/>
    <property type="evidence" value="ECO:0007669"/>
    <property type="project" value="TreeGrafter"/>
</dbReference>
<dbReference type="InterPro" id="IPR036188">
    <property type="entry name" value="FAD/NAD-bd_sf"/>
</dbReference>
<proteinExistence type="predicted"/>
<sequence length="422" mass="45651">MTTSSAPITNGVHPSKPNIVVVGGSYVGGKAVEFIAAAMHNTHKVVLVEKNSHFQHLFAFPRFAILPGHEHMAFIPYKAEAFLNPGMPPGVDQGVLKGYTGPTPSDAVEILQATVTEVLPDKVLLEPGKGSPAPTELPYEYLVIATGTRLPSPGTLHIEGKAAGIAYFQEYQEQTKNANNIAIIGAGAIGVQMATDVKEYYPNKHVTLIHSRSHLMNKFHPKMHELILTRCKELGIDVILEDRVIVPEGGFPVGKGEFNIKLKSGKTIKADCAILCTGQVPLSGLLRPLSPSSITPSGHIHVKPALQLDDPNYPKIFAIGDVADTGGQKAARPGFKQAIIVAKNIKTLADAHGGHRWYKGDPSGIHLTLGMVRTHRNVLFQNPPFDTPDAEPRVNLKDDGHADMGVKRQWRTRAPGITDYYA</sequence>
<dbReference type="Proteomes" id="UP000030653">
    <property type="component" value="Unassembled WGS sequence"/>
</dbReference>
<dbReference type="OrthoDB" id="202203at2759"/>
<name>M5FRJ3_DACPD</name>
<dbReference type="GeneID" id="63691620"/>
<reference evidence="2 3" key="1">
    <citation type="journal article" date="2012" name="Science">
        <title>The Paleozoic origin of enzymatic lignin decomposition reconstructed from 31 fungal genomes.</title>
        <authorList>
            <person name="Floudas D."/>
            <person name="Binder M."/>
            <person name="Riley R."/>
            <person name="Barry K."/>
            <person name="Blanchette R.A."/>
            <person name="Henrissat B."/>
            <person name="Martinez A.T."/>
            <person name="Otillar R."/>
            <person name="Spatafora J.W."/>
            <person name="Yadav J.S."/>
            <person name="Aerts A."/>
            <person name="Benoit I."/>
            <person name="Boyd A."/>
            <person name="Carlson A."/>
            <person name="Copeland A."/>
            <person name="Coutinho P.M."/>
            <person name="de Vries R.P."/>
            <person name="Ferreira P."/>
            <person name="Findley K."/>
            <person name="Foster B."/>
            <person name="Gaskell J."/>
            <person name="Glotzer D."/>
            <person name="Gorecki P."/>
            <person name="Heitman J."/>
            <person name="Hesse C."/>
            <person name="Hori C."/>
            <person name="Igarashi K."/>
            <person name="Jurgens J.A."/>
            <person name="Kallen N."/>
            <person name="Kersten P."/>
            <person name="Kohler A."/>
            <person name="Kuees U."/>
            <person name="Kumar T.K.A."/>
            <person name="Kuo A."/>
            <person name="LaButti K."/>
            <person name="Larrondo L.F."/>
            <person name="Lindquist E."/>
            <person name="Ling A."/>
            <person name="Lombard V."/>
            <person name="Lucas S."/>
            <person name="Lundell T."/>
            <person name="Martin R."/>
            <person name="McLaughlin D.J."/>
            <person name="Morgenstern I."/>
            <person name="Morin E."/>
            <person name="Murat C."/>
            <person name="Nagy L.G."/>
            <person name="Nolan M."/>
            <person name="Ohm R.A."/>
            <person name="Patyshakuliyeva A."/>
            <person name="Rokas A."/>
            <person name="Ruiz-Duenas F.J."/>
            <person name="Sabat G."/>
            <person name="Salamov A."/>
            <person name="Samejima M."/>
            <person name="Schmutz J."/>
            <person name="Slot J.C."/>
            <person name="St John F."/>
            <person name="Stenlid J."/>
            <person name="Sun H."/>
            <person name="Sun S."/>
            <person name="Syed K."/>
            <person name="Tsang A."/>
            <person name="Wiebenga A."/>
            <person name="Young D."/>
            <person name="Pisabarro A."/>
            <person name="Eastwood D.C."/>
            <person name="Martin F."/>
            <person name="Cullen D."/>
            <person name="Grigoriev I.V."/>
            <person name="Hibbett D.S."/>
        </authorList>
    </citation>
    <scope>NUCLEOTIDE SEQUENCE [LARGE SCALE GENOMIC DNA]</scope>
    <source>
        <strain evidence="2 3">DJM-731 SS1</strain>
    </source>
</reference>
<feature type="domain" description="FAD/NAD(P)-binding" evidence="1">
    <location>
        <begin position="18"/>
        <end position="328"/>
    </location>
</feature>
<evidence type="ECO:0000259" key="1">
    <source>
        <dbReference type="Pfam" id="PF07992"/>
    </source>
</evidence>
<dbReference type="GO" id="GO:0050660">
    <property type="term" value="F:flavin adenine dinucleotide binding"/>
    <property type="evidence" value="ECO:0007669"/>
    <property type="project" value="TreeGrafter"/>
</dbReference>